<keyword evidence="2" id="KW-0677">Repeat</keyword>
<accession>A0A6P5PC63</accession>
<evidence type="ECO:0000313" key="4">
    <source>
        <dbReference type="RefSeq" id="XP_021014884.1"/>
    </source>
</evidence>
<proteinExistence type="predicted"/>
<gene>
    <name evidence="4" type="primary">LOC110292109</name>
</gene>
<dbReference type="InterPro" id="IPR050694">
    <property type="entry name" value="LRRC14/PRAME"/>
</dbReference>
<reference evidence="4" key="1">
    <citation type="submission" date="2025-08" db="UniProtKB">
        <authorList>
            <consortium name="RefSeq"/>
        </authorList>
    </citation>
    <scope>IDENTIFICATION</scope>
</reference>
<evidence type="ECO:0000313" key="3">
    <source>
        <dbReference type="Proteomes" id="UP000515126"/>
    </source>
</evidence>
<sequence length="201" mass="23638">MNFQALPTLQYLTIQLLLNHEDLAVSVLKDLPSVFFLPLFKEAFIKRRRKLVKHMVVTWPYCNLYIGPLKHSFNLYNFKGVYDGVDWLSNQKVWPRRCRLKEVYLLDANHDFLVIMNPGQDHLCTPRPQREEEDPTTVPRKPITVYADSAFMADSLKPYCDVLEESFNERLTTMSLNFKEMEPQKKAQIQGVRSLEISWDL</sequence>
<name>A0A6P5PC63_MUSCR</name>
<evidence type="ECO:0000256" key="1">
    <source>
        <dbReference type="ARBA" id="ARBA00022614"/>
    </source>
</evidence>
<dbReference type="AlphaFoldDB" id="A0A6P5PC63"/>
<protein>
    <submittedName>
        <fullName evidence="4">PRAME family member 18-like</fullName>
    </submittedName>
</protein>
<organism evidence="3 4">
    <name type="scientific">Mus caroli</name>
    <name type="common">Ryukyu mouse</name>
    <name type="synonym">Ricefield mouse</name>
    <dbReference type="NCBI Taxonomy" id="10089"/>
    <lineage>
        <taxon>Eukaryota</taxon>
        <taxon>Metazoa</taxon>
        <taxon>Chordata</taxon>
        <taxon>Craniata</taxon>
        <taxon>Vertebrata</taxon>
        <taxon>Euteleostomi</taxon>
        <taxon>Mammalia</taxon>
        <taxon>Eutheria</taxon>
        <taxon>Euarchontoglires</taxon>
        <taxon>Glires</taxon>
        <taxon>Rodentia</taxon>
        <taxon>Myomorpha</taxon>
        <taxon>Muroidea</taxon>
        <taxon>Muridae</taxon>
        <taxon>Murinae</taxon>
        <taxon>Mus</taxon>
        <taxon>Mus</taxon>
    </lineage>
</organism>
<dbReference type="PANTHER" id="PTHR14224">
    <property type="entry name" value="SIMILAR TO PREFERENTIALLY EXPRESSED ANTIGEN IN MELANOMA-LIKE 3"/>
    <property type="match status" value="1"/>
</dbReference>
<keyword evidence="3" id="KW-1185">Reference proteome</keyword>
<dbReference type="PANTHER" id="PTHR14224:SF104">
    <property type="entry name" value="RIKEN CDNA C130073F10 GENE-RELATED"/>
    <property type="match status" value="1"/>
</dbReference>
<dbReference type="Proteomes" id="UP000515126">
    <property type="component" value="Chromosome 4"/>
</dbReference>
<dbReference type="RefSeq" id="XP_021014884.1">
    <property type="nucleotide sequence ID" value="XM_021159225.1"/>
</dbReference>
<evidence type="ECO:0000256" key="2">
    <source>
        <dbReference type="ARBA" id="ARBA00022737"/>
    </source>
</evidence>
<dbReference type="GeneID" id="110292109"/>
<keyword evidence="1" id="KW-0433">Leucine-rich repeat</keyword>
<dbReference type="KEGG" id="mcal:110292109"/>